<dbReference type="Pfam" id="PF01243">
    <property type="entry name" value="PNPOx_N"/>
    <property type="match status" value="1"/>
</dbReference>
<dbReference type="EMBL" id="JAUSWV010000001">
    <property type="protein sequence ID" value="MDQ0578172.1"/>
    <property type="molecule type" value="Genomic_DNA"/>
</dbReference>
<name>A0ABU0NHR6_STRRH</name>
<dbReference type="Gene3D" id="2.30.110.10">
    <property type="entry name" value="Electron Transport, Fmn-binding Protein, Chain A"/>
    <property type="match status" value="1"/>
</dbReference>
<dbReference type="PANTHER" id="PTHR42815:SF2">
    <property type="entry name" value="FAD-BINDING, PUTATIVE (AFU_ORTHOLOGUE AFUA_6G07600)-RELATED"/>
    <property type="match status" value="1"/>
</dbReference>
<organism evidence="3 4">
    <name type="scientific">Streptomyces rishiriensis</name>
    <dbReference type="NCBI Taxonomy" id="68264"/>
    <lineage>
        <taxon>Bacteria</taxon>
        <taxon>Bacillati</taxon>
        <taxon>Actinomycetota</taxon>
        <taxon>Actinomycetes</taxon>
        <taxon>Kitasatosporales</taxon>
        <taxon>Streptomycetaceae</taxon>
        <taxon>Streptomyces</taxon>
    </lineage>
</organism>
<feature type="region of interest" description="Disordered" evidence="1">
    <location>
        <begin position="37"/>
        <end position="73"/>
    </location>
</feature>
<comment type="caution">
    <text evidence="3">The sequence shown here is derived from an EMBL/GenBank/DDBJ whole genome shotgun (WGS) entry which is preliminary data.</text>
</comment>
<evidence type="ECO:0000313" key="4">
    <source>
        <dbReference type="Proteomes" id="UP001230654"/>
    </source>
</evidence>
<dbReference type="InterPro" id="IPR012349">
    <property type="entry name" value="Split_barrel_FMN-bd"/>
</dbReference>
<keyword evidence="4" id="KW-1185">Reference proteome</keyword>
<dbReference type="RefSeq" id="WP_307160820.1">
    <property type="nucleotide sequence ID" value="NZ_JAUSWV010000001.1"/>
</dbReference>
<proteinExistence type="predicted"/>
<protein>
    <submittedName>
        <fullName evidence="3">Pyridoxine 5'-phosphate oxidase superfamily flavin-nucleotide-binding protein</fullName>
    </submittedName>
</protein>
<dbReference type="SUPFAM" id="SSF50475">
    <property type="entry name" value="FMN-binding split barrel"/>
    <property type="match status" value="1"/>
</dbReference>
<evidence type="ECO:0000256" key="1">
    <source>
        <dbReference type="SAM" id="MobiDB-lite"/>
    </source>
</evidence>
<sequence>MKNQADGGHEARTGQEEQMSRNYYAIAFTEPVVEAQNHYGSRRAVERTDRTPSGPRRTGRRPADRETDAASINESAEIKALDQIKDPLGSAERDFIAEQDGFYLATVAADGRPYVQFRGGPQGFVTTPDEHTLAWPDFRGNRQYISTGNVAYDPRVSIIFMDYARQARLKIFGIATIDDIRHRGPSAGTSGIPGYRAIVEREVRVQITAFDWNCPQHITPRYTAEEVASAVQPLRDRVDALEAENEVLRTRMAALQPDS</sequence>
<dbReference type="PANTHER" id="PTHR42815">
    <property type="entry name" value="FAD-BINDING, PUTATIVE (AFU_ORTHOLOGUE AFUA_6G07600)-RELATED"/>
    <property type="match status" value="1"/>
</dbReference>
<gene>
    <name evidence="3" type="ORF">QF030_000350</name>
</gene>
<evidence type="ECO:0000313" key="3">
    <source>
        <dbReference type="EMBL" id="MDQ0578172.1"/>
    </source>
</evidence>
<feature type="domain" description="Pyridoxamine 5'-phosphate oxidase N-terminal" evidence="2">
    <location>
        <begin position="92"/>
        <end position="176"/>
    </location>
</feature>
<dbReference type="InterPro" id="IPR011576">
    <property type="entry name" value="Pyridox_Oxase_N"/>
</dbReference>
<accession>A0ABU0NHR6</accession>
<dbReference type="Proteomes" id="UP001230654">
    <property type="component" value="Unassembled WGS sequence"/>
</dbReference>
<reference evidence="3 4" key="1">
    <citation type="submission" date="2023-07" db="EMBL/GenBank/DDBJ databases">
        <title>Comparative genomics of wheat-associated soil bacteria to identify genetic determinants of phenazine resistance.</title>
        <authorList>
            <person name="Mouncey N."/>
        </authorList>
    </citation>
    <scope>NUCLEOTIDE SEQUENCE [LARGE SCALE GENOMIC DNA]</scope>
    <source>
        <strain evidence="3 4">B2I6</strain>
    </source>
</reference>
<evidence type="ECO:0000259" key="2">
    <source>
        <dbReference type="Pfam" id="PF01243"/>
    </source>
</evidence>